<dbReference type="AlphaFoldDB" id="A0A916XQT7"/>
<dbReference type="Pfam" id="PF06228">
    <property type="entry name" value="ChuX_HutX"/>
    <property type="match status" value="1"/>
</dbReference>
<reference evidence="1" key="1">
    <citation type="journal article" date="2014" name="Int. J. Syst. Evol. Microbiol.">
        <title>Complete genome sequence of Corynebacterium casei LMG S-19264T (=DSM 44701T), isolated from a smear-ripened cheese.</title>
        <authorList>
            <consortium name="US DOE Joint Genome Institute (JGI-PGF)"/>
            <person name="Walter F."/>
            <person name="Albersmeier A."/>
            <person name="Kalinowski J."/>
            <person name="Ruckert C."/>
        </authorList>
    </citation>
    <scope>NUCLEOTIDE SEQUENCE</scope>
    <source>
        <strain evidence="1">CGMCC 1.12919</strain>
    </source>
</reference>
<proteinExistence type="predicted"/>
<evidence type="ECO:0000313" key="2">
    <source>
        <dbReference type="Proteomes" id="UP000637002"/>
    </source>
</evidence>
<dbReference type="CDD" id="cd16829">
    <property type="entry name" value="ChuX_HutX-like"/>
    <property type="match status" value="1"/>
</dbReference>
<dbReference type="InterPro" id="IPR010413">
    <property type="entry name" value="HutX-like"/>
</dbReference>
<dbReference type="RefSeq" id="WP_188612774.1">
    <property type="nucleotide sequence ID" value="NZ_BMGG01000014.1"/>
</dbReference>
<organism evidence="1 2">
    <name type="scientific">Chelatococcus reniformis</name>
    <dbReference type="NCBI Taxonomy" id="1494448"/>
    <lineage>
        <taxon>Bacteria</taxon>
        <taxon>Pseudomonadati</taxon>
        <taxon>Pseudomonadota</taxon>
        <taxon>Alphaproteobacteria</taxon>
        <taxon>Hyphomicrobiales</taxon>
        <taxon>Chelatococcaceae</taxon>
        <taxon>Chelatococcus</taxon>
    </lineage>
</organism>
<dbReference type="Gene3D" id="3.40.1570.10">
    <property type="entry name" value="HemS/ChuS/ChuX like domains"/>
    <property type="match status" value="1"/>
</dbReference>
<accession>A0A916XQT7</accession>
<reference evidence="1" key="2">
    <citation type="submission" date="2020-09" db="EMBL/GenBank/DDBJ databases">
        <authorList>
            <person name="Sun Q."/>
            <person name="Zhou Y."/>
        </authorList>
    </citation>
    <scope>NUCLEOTIDE SEQUENCE</scope>
    <source>
        <strain evidence="1">CGMCC 1.12919</strain>
    </source>
</reference>
<gene>
    <name evidence="1" type="ORF">GCM10010994_59000</name>
</gene>
<evidence type="ECO:0000313" key="1">
    <source>
        <dbReference type="EMBL" id="GGC93407.1"/>
    </source>
</evidence>
<protein>
    <recommendedName>
        <fullName evidence="3">Heme utilization cystosolic carrier protein HutX</fullName>
    </recommendedName>
</protein>
<dbReference type="EMBL" id="BMGG01000014">
    <property type="protein sequence ID" value="GGC93407.1"/>
    <property type="molecule type" value="Genomic_DNA"/>
</dbReference>
<comment type="caution">
    <text evidence="1">The sequence shown here is derived from an EMBL/GenBank/DDBJ whole genome shotgun (WGS) entry which is preliminary data.</text>
</comment>
<name>A0A916XQT7_9HYPH</name>
<dbReference type="NCBIfam" id="TIGR04108">
    <property type="entry name" value="HutX"/>
    <property type="match status" value="1"/>
</dbReference>
<dbReference type="Proteomes" id="UP000637002">
    <property type="component" value="Unassembled WGS sequence"/>
</dbReference>
<dbReference type="SUPFAM" id="SSF144064">
    <property type="entry name" value="Heme iron utilization protein-like"/>
    <property type="match status" value="1"/>
</dbReference>
<dbReference type="PIRSF" id="PIRSF030840">
    <property type="entry name" value="DUF1008"/>
    <property type="match status" value="1"/>
</dbReference>
<sequence length="169" mass="18492">MHMPAAGSTETLKAAIAEKPDGVLEALAETHGVPLRTVLDCLPTGQAVAVEGARFEGVWADLVQWGSITFIVHTRDGVFETRGTIPPGNFGRGYFNIHGDSPIGGHLRADRCVAIYFVDRPFFGRRSCSLVFVNGDGEAMFKVFVGRNAERELEPDQVQRFEALRARFG</sequence>
<keyword evidence="2" id="KW-1185">Reference proteome</keyword>
<dbReference type="InterPro" id="IPR053733">
    <property type="entry name" value="Heme_Transport_Util_sf"/>
</dbReference>
<evidence type="ECO:0008006" key="3">
    <source>
        <dbReference type="Google" id="ProtNLM"/>
    </source>
</evidence>